<feature type="compositionally biased region" description="Basic and acidic residues" evidence="2">
    <location>
        <begin position="70"/>
        <end position="80"/>
    </location>
</feature>
<dbReference type="InterPro" id="IPR005334">
    <property type="entry name" value="Tctex-1-like"/>
</dbReference>
<keyword evidence="4" id="KW-1185">Reference proteome</keyword>
<dbReference type="AlphaFoldDB" id="A0A834HNG4"/>
<dbReference type="EMBL" id="JAACXV010014605">
    <property type="protein sequence ID" value="KAF7265580.1"/>
    <property type="molecule type" value="Genomic_DNA"/>
</dbReference>
<evidence type="ECO:0000256" key="2">
    <source>
        <dbReference type="SAM" id="MobiDB-lite"/>
    </source>
</evidence>
<protein>
    <submittedName>
        <fullName evidence="3">Uncharacterized protein</fullName>
    </submittedName>
</protein>
<dbReference type="Proteomes" id="UP000625711">
    <property type="component" value="Unassembled WGS sequence"/>
</dbReference>
<dbReference type="Gene3D" id="3.30.1140.40">
    <property type="entry name" value="Tctex-1"/>
    <property type="match status" value="1"/>
</dbReference>
<dbReference type="CDD" id="cd21451">
    <property type="entry name" value="DLC-like_TCTEX1D"/>
    <property type="match status" value="1"/>
</dbReference>
<dbReference type="GO" id="GO:0007018">
    <property type="term" value="P:microtubule-based movement"/>
    <property type="evidence" value="ECO:0007669"/>
    <property type="project" value="TreeGrafter"/>
</dbReference>
<accession>A0A834HNG4</accession>
<dbReference type="GO" id="GO:0045505">
    <property type="term" value="F:dynein intermediate chain binding"/>
    <property type="evidence" value="ECO:0007669"/>
    <property type="project" value="TreeGrafter"/>
</dbReference>
<dbReference type="GO" id="GO:0005868">
    <property type="term" value="C:cytoplasmic dynein complex"/>
    <property type="evidence" value="ECO:0007669"/>
    <property type="project" value="TreeGrafter"/>
</dbReference>
<dbReference type="GO" id="GO:0005737">
    <property type="term" value="C:cytoplasm"/>
    <property type="evidence" value="ECO:0007669"/>
    <property type="project" value="TreeGrafter"/>
</dbReference>
<feature type="region of interest" description="Disordered" evidence="2">
    <location>
        <begin position="1"/>
        <end position="135"/>
    </location>
</feature>
<dbReference type="InterPro" id="IPR038586">
    <property type="entry name" value="Tctex-1-like_sf"/>
</dbReference>
<dbReference type="PANTHER" id="PTHR21255:SF65">
    <property type="entry name" value="TCTEX1 DOMAIN-CONTAINING PROTEIN 2"/>
    <property type="match status" value="1"/>
</dbReference>
<sequence>MEEPKEDPNVSDGNMAAEDKDTSIAVDKPTDDNVVPTVEITEAPEAELEPKPQADASPVSAHTDKKSKHDSKQELEKDEQTLQVPSSHPVKEDKRRASTERRGSKRISVDKNQDVFIPPSQDRRQSPAVLPSDSRIGSFSRKSRLLTKAKVALGSVVDIRTNVTDAYDKKSARYQNTYKLESDKPFNAEKVDKILKEVMEEALENLHYDSEKCPSQAKWAVGQIRHRVKQLDFDRYKLVCIVSIGEKNSQDVYATCRFLWDPEKDRYATYSMENTYVYGIAYCFGLYYE</sequence>
<evidence type="ECO:0000313" key="4">
    <source>
        <dbReference type="Proteomes" id="UP000625711"/>
    </source>
</evidence>
<comment type="caution">
    <text evidence="3">The sequence shown here is derived from an EMBL/GenBank/DDBJ whole genome shotgun (WGS) entry which is preliminary data.</text>
</comment>
<dbReference type="PANTHER" id="PTHR21255">
    <property type="entry name" value="T-COMPLEX-ASSOCIATED-TESTIS-EXPRESSED 1/ DYNEIN LIGHT CHAIN"/>
    <property type="match status" value="1"/>
</dbReference>
<feature type="compositionally biased region" description="Basic and acidic residues" evidence="2">
    <location>
        <begin position="89"/>
        <end position="113"/>
    </location>
</feature>
<organism evidence="3 4">
    <name type="scientific">Rhynchophorus ferrugineus</name>
    <name type="common">Red palm weevil</name>
    <name type="synonym">Curculio ferrugineus</name>
    <dbReference type="NCBI Taxonomy" id="354439"/>
    <lineage>
        <taxon>Eukaryota</taxon>
        <taxon>Metazoa</taxon>
        <taxon>Ecdysozoa</taxon>
        <taxon>Arthropoda</taxon>
        <taxon>Hexapoda</taxon>
        <taxon>Insecta</taxon>
        <taxon>Pterygota</taxon>
        <taxon>Neoptera</taxon>
        <taxon>Endopterygota</taxon>
        <taxon>Coleoptera</taxon>
        <taxon>Polyphaga</taxon>
        <taxon>Cucujiformia</taxon>
        <taxon>Curculionidae</taxon>
        <taxon>Dryophthorinae</taxon>
        <taxon>Rhynchophorus</taxon>
    </lineage>
</organism>
<name>A0A834HNG4_RHYFE</name>
<reference evidence="3" key="1">
    <citation type="submission" date="2020-08" db="EMBL/GenBank/DDBJ databases">
        <title>Genome sequencing and assembly of the red palm weevil Rhynchophorus ferrugineus.</title>
        <authorList>
            <person name="Dias G.B."/>
            <person name="Bergman C.M."/>
            <person name="Manee M."/>
        </authorList>
    </citation>
    <scope>NUCLEOTIDE SEQUENCE</scope>
    <source>
        <strain evidence="3">AA-2017</strain>
        <tissue evidence="3">Whole larva</tissue>
    </source>
</reference>
<evidence type="ECO:0000313" key="3">
    <source>
        <dbReference type="EMBL" id="KAF7265580.1"/>
    </source>
</evidence>
<dbReference type="Pfam" id="PF03645">
    <property type="entry name" value="Tctex-1"/>
    <property type="match status" value="1"/>
</dbReference>
<dbReference type="OrthoDB" id="10248487at2759"/>
<proteinExistence type="inferred from homology"/>
<evidence type="ECO:0000256" key="1">
    <source>
        <dbReference type="ARBA" id="ARBA00005361"/>
    </source>
</evidence>
<gene>
    <name evidence="3" type="ORF">GWI33_021033</name>
</gene>
<comment type="similarity">
    <text evidence="1">Belongs to the dynein light chain Tctex-type family.</text>
</comment>